<gene>
    <name evidence="5" type="ORF">COO20_00905</name>
</gene>
<dbReference type="PROSITE" id="PS01124">
    <property type="entry name" value="HTH_ARAC_FAMILY_2"/>
    <property type="match status" value="1"/>
</dbReference>
<dbReference type="InterPro" id="IPR050959">
    <property type="entry name" value="MarA-like"/>
</dbReference>
<dbReference type="Proteomes" id="UP000233597">
    <property type="component" value="Unassembled WGS sequence"/>
</dbReference>
<dbReference type="SUPFAM" id="SSF55136">
    <property type="entry name" value="Probable bacterial effector-binding domain"/>
    <property type="match status" value="1"/>
</dbReference>
<dbReference type="Pfam" id="PF06445">
    <property type="entry name" value="GyrI-like"/>
    <property type="match status" value="1"/>
</dbReference>
<dbReference type="PROSITE" id="PS00041">
    <property type="entry name" value="HTH_ARAC_FAMILY_1"/>
    <property type="match status" value="1"/>
</dbReference>
<dbReference type="PANTHER" id="PTHR47504">
    <property type="entry name" value="RIGHT ORIGIN-BINDING PROTEIN"/>
    <property type="match status" value="1"/>
</dbReference>
<dbReference type="EMBL" id="NWTK01000001">
    <property type="protein sequence ID" value="PKR55815.1"/>
    <property type="molecule type" value="Genomic_DNA"/>
</dbReference>
<dbReference type="GO" id="GO:0043565">
    <property type="term" value="F:sequence-specific DNA binding"/>
    <property type="evidence" value="ECO:0007669"/>
    <property type="project" value="InterPro"/>
</dbReference>
<dbReference type="AlphaFoldDB" id="A0A2N3KZ15"/>
<evidence type="ECO:0000313" key="5">
    <source>
        <dbReference type="EMBL" id="PKR55815.1"/>
    </source>
</evidence>
<dbReference type="SUPFAM" id="SSF46689">
    <property type="entry name" value="Homeodomain-like"/>
    <property type="match status" value="2"/>
</dbReference>
<evidence type="ECO:0000313" key="6">
    <source>
        <dbReference type="Proteomes" id="UP000233597"/>
    </source>
</evidence>
<evidence type="ECO:0000256" key="2">
    <source>
        <dbReference type="ARBA" id="ARBA00023125"/>
    </source>
</evidence>
<dbReference type="InterPro" id="IPR010499">
    <property type="entry name" value="AraC_E-bd"/>
</dbReference>
<dbReference type="InterPro" id="IPR018060">
    <property type="entry name" value="HTH_AraC"/>
</dbReference>
<reference evidence="5 6" key="1">
    <citation type="submission" date="2017-09" db="EMBL/GenBank/DDBJ databases">
        <title>Biodiversity and function of Thalassospira species in the particle-attached aromatic-hydrocarbon-degrading consortia from the surface seawater of the South China Sea.</title>
        <authorList>
            <person name="Dong C."/>
            <person name="Liu R."/>
            <person name="Shao Z."/>
        </authorList>
    </citation>
    <scope>NUCLEOTIDE SEQUENCE [LARGE SCALE GENOMIC DNA]</scope>
    <source>
        <strain evidence="5 6">CSC1P2</strain>
    </source>
</reference>
<dbReference type="InterPro" id="IPR018062">
    <property type="entry name" value="HTH_AraC-typ_CS"/>
</dbReference>
<dbReference type="Gene3D" id="1.10.10.60">
    <property type="entry name" value="Homeodomain-like"/>
    <property type="match status" value="2"/>
</dbReference>
<organism evidence="5 6">
    <name type="scientific">Thalassospira marina</name>
    <dbReference type="NCBI Taxonomy" id="2048283"/>
    <lineage>
        <taxon>Bacteria</taxon>
        <taxon>Pseudomonadati</taxon>
        <taxon>Pseudomonadota</taxon>
        <taxon>Alphaproteobacteria</taxon>
        <taxon>Rhodospirillales</taxon>
        <taxon>Thalassospiraceae</taxon>
        <taxon>Thalassospira</taxon>
    </lineage>
</organism>
<protein>
    <submittedName>
        <fullName evidence="5">AraC family transcriptional regulator</fullName>
    </submittedName>
</protein>
<dbReference type="RefSeq" id="WP_101263808.1">
    <property type="nucleotide sequence ID" value="NZ_NWTK01000001.1"/>
</dbReference>
<evidence type="ECO:0000259" key="4">
    <source>
        <dbReference type="PROSITE" id="PS01124"/>
    </source>
</evidence>
<keyword evidence="1" id="KW-0805">Transcription regulation</keyword>
<name>A0A2N3KZ15_9PROT</name>
<feature type="domain" description="HTH araC/xylS-type" evidence="4">
    <location>
        <begin position="5"/>
        <end position="110"/>
    </location>
</feature>
<dbReference type="Pfam" id="PF12833">
    <property type="entry name" value="HTH_18"/>
    <property type="match status" value="1"/>
</dbReference>
<accession>A0A2N3KZ15</accession>
<proteinExistence type="predicted"/>
<comment type="caution">
    <text evidence="5">The sequence shown here is derived from an EMBL/GenBank/DDBJ whole genome shotgun (WGS) entry which is preliminary data.</text>
</comment>
<evidence type="ECO:0000256" key="3">
    <source>
        <dbReference type="ARBA" id="ARBA00023163"/>
    </source>
</evidence>
<dbReference type="GO" id="GO:0003700">
    <property type="term" value="F:DNA-binding transcription factor activity"/>
    <property type="evidence" value="ECO:0007669"/>
    <property type="project" value="InterPro"/>
</dbReference>
<keyword evidence="2" id="KW-0238">DNA-binding</keyword>
<evidence type="ECO:0000256" key="1">
    <source>
        <dbReference type="ARBA" id="ARBA00023015"/>
    </source>
</evidence>
<dbReference type="InterPro" id="IPR029442">
    <property type="entry name" value="GyrI-like"/>
</dbReference>
<keyword evidence="3" id="KW-0804">Transcription</keyword>
<dbReference type="SMART" id="SM00342">
    <property type="entry name" value="HTH_ARAC"/>
    <property type="match status" value="1"/>
</dbReference>
<dbReference type="Gene3D" id="3.20.80.10">
    <property type="entry name" value="Regulatory factor, effector binding domain"/>
    <property type="match status" value="1"/>
</dbReference>
<dbReference type="PANTHER" id="PTHR47504:SF5">
    <property type="entry name" value="RIGHT ORIGIN-BINDING PROTEIN"/>
    <property type="match status" value="1"/>
</dbReference>
<dbReference type="OrthoDB" id="5295469at2"/>
<dbReference type="InterPro" id="IPR011256">
    <property type="entry name" value="Reg_factor_effector_dom_sf"/>
</dbReference>
<sequence length="297" mass="33226">MTPADKAVWLIETHIEADAETSPDLTELAEKCGISTRHLMRAFAVATGMSVMRYARARKLSRAAQKLVAPDFAHCNILTIALEAGYTSHEAFSRAFRECFKLTPEDLRRRGQIEPLVLQECLRMSDHMIVEIEEPRFEKRNTFRVAGLRRSYSAESSTAIPAQWQQFIPWIGNIDGQSGYETYGICTSPDTGAAKTEPNENTVYFDYICGVAISAQAEITDPELSVIDIAPQTYAVFTHRGHISGIRATTYTIWNDYLPKSGLKPLAAPEFERYGREFDPETGNGAVEIWIPVQNPA</sequence>
<dbReference type="InterPro" id="IPR009057">
    <property type="entry name" value="Homeodomain-like_sf"/>
</dbReference>
<dbReference type="SMART" id="SM00871">
    <property type="entry name" value="AraC_E_bind"/>
    <property type="match status" value="1"/>
</dbReference>